<dbReference type="InterPro" id="IPR033432">
    <property type="entry name" value="GH94_catalytic"/>
</dbReference>
<feature type="domain" description="Glycosyl hydrolase 94 supersandwich" evidence="4">
    <location>
        <begin position="15"/>
        <end position="286"/>
    </location>
</feature>
<sequence>MAQSVDRKEDVAAAHPVGSRPDTALLSNGRYSLLLTESGAGFASWCGHDVTRWREDGTRDCWGQFCYIRDLEDGKVWTIGRQPICRADAIYERSFRGDRAEFRCSAGDIDIWWEVCVATDCDAEVRLLRLFNRGTTAKELDLTSCAEVCLNGRRADSAHPAFAKLFVETWFDEQTSALFARRRPRSASEKPIWAVHVSAASADDQPAVEYETDRRRFLGRGRTPSNPSALGRGKSLSATTGPVLDPIFSLRRRVLLKPSETQRIAFATGAADSEAAVAAIAKRFADVNAAGRALSDAFETYATELASSKLSPEKVDVCNQLAGSLAFFDSDLRDSGALRQEPLSTGNLWSVGISGDLPIMLLRIDKTDANALVEEVIDAHAFITNRGLSFDLVLLDESGAIEEMQLSDKAKGQMERAPGGPGGVHVLSASAISSAAADAIAAAARVLLCCRRGSLADQLEPKSTAKLSASKHTETNFRDAPVRQGGAARTDLLFWNGRGGFTRDGREYVIAMGDGAETPTPWCNVIANHACGCMTSESGLGYSWAGNSQLNRLTPWSNDPVSDPPSEIIYLRDERTGELWTPTHLPLGHTSTSTVRHGQGYSLYESADRLLHQEMTVHVPVSEPIKIVRLAIRNEGAETRTLTATYFIEWVLGTLRENASGRVACEFDTHTGAVIARNVWESDFSGKLAFVASSAPLRSFTCDRREFLGSNGSAFLPAGLEGPNLSGSVGSPIDPCAALMVEASVPPGESVELVFVLGQADSLDDVRRLVREYAAPESARNSLAIVTRQWDGLLSSVTVRTPDTAFDLMMNRWLIYQVLCCRVWARTGFYQSGGAYGFRDQLQDVAALVHSAPHEARAHILRAAARQFTEGDVQHWWHPPSGVGVRTRMTDDLYFLPYVVQHYVSVTGDHGLLGERVPFITSPLLADDQEESFGVPQVSEESGTIYEHCCRALDWGFRLGSHGLPLMGTGDWNDGMNKVGAEGKGESVWNGWFFLTVLNSFDAIASAMGDEERAAWCRESAEALRTALEAEAWDGDWYRRAYFDDGTPLGSHLNDECQIDAIPQAWAVISGAADAERASRAMRAVWERLVRSDDKLIQLFDPPFDKGALQPGYIRGYVPGIRENGGQYTHAAAWVVWATALLGDGDRAFELWSLLNPINHALSPEETEHYMVEPYVVSADVYGAFPHTGRGGWTWYTGSAGWLYRVGLEAILGIRREGARLFVEPCIPARWPGYEVDLRYGAATYRIRVNREAEAGGRPRPLTLDGKDLAERYVPLVDDGRNHDVHLVVG</sequence>
<dbReference type="InterPro" id="IPR037018">
    <property type="entry name" value="GH65_N"/>
</dbReference>
<accession>A0A2L0H5R0</accession>
<evidence type="ECO:0000313" key="6">
    <source>
        <dbReference type="EMBL" id="AUX76821.1"/>
    </source>
</evidence>
<dbReference type="Proteomes" id="UP000239340">
    <property type="component" value="Chromosome"/>
</dbReference>
<gene>
    <name evidence="6" type="ORF">NXT3_CH02257</name>
</gene>
<feature type="domain" description="Glycosyl hydrolase 94 supersandwich" evidence="4">
    <location>
        <begin position="506"/>
        <end position="775"/>
    </location>
</feature>
<dbReference type="InterPro" id="IPR037820">
    <property type="entry name" value="GH94N_NdvB"/>
</dbReference>
<evidence type="ECO:0000256" key="2">
    <source>
        <dbReference type="ARBA" id="ARBA00022679"/>
    </source>
</evidence>
<dbReference type="InterPro" id="IPR008928">
    <property type="entry name" value="6-hairpin_glycosidase_sf"/>
</dbReference>
<keyword evidence="1" id="KW-0328">Glycosyltransferase</keyword>
<evidence type="ECO:0000259" key="5">
    <source>
        <dbReference type="Pfam" id="PF17167"/>
    </source>
</evidence>
<protein>
    <submittedName>
        <fullName evidence="6">Glycosyltransferase family 36 protein</fullName>
    </submittedName>
</protein>
<evidence type="ECO:0000256" key="1">
    <source>
        <dbReference type="ARBA" id="ARBA00022676"/>
    </source>
</evidence>
<dbReference type="Pfam" id="PF17167">
    <property type="entry name" value="Glyco_hydro_94"/>
    <property type="match status" value="1"/>
</dbReference>
<dbReference type="CDD" id="cd11753">
    <property type="entry name" value="GH94N_ChvB_NdvB_2_like"/>
    <property type="match status" value="1"/>
</dbReference>
<dbReference type="RefSeq" id="WP_104839356.1">
    <property type="nucleotide sequence ID" value="NZ_CP024307.1"/>
</dbReference>
<feature type="domain" description="Glycosyl hydrolase 94 catalytic" evidence="5">
    <location>
        <begin position="790"/>
        <end position="1213"/>
    </location>
</feature>
<evidence type="ECO:0000259" key="4">
    <source>
        <dbReference type="Pfam" id="PF06165"/>
    </source>
</evidence>
<dbReference type="Gene3D" id="2.70.98.40">
    <property type="entry name" value="Glycoside hydrolase, family 65, N-terminal domain"/>
    <property type="match status" value="2"/>
</dbReference>
<keyword evidence="2 6" id="KW-0808">Transferase</keyword>
<dbReference type="SUPFAM" id="SSF48208">
    <property type="entry name" value="Six-hairpin glycosidases"/>
    <property type="match status" value="1"/>
</dbReference>
<dbReference type="EMBL" id="CP024307">
    <property type="protein sequence ID" value="AUX76821.1"/>
    <property type="molecule type" value="Genomic_DNA"/>
</dbReference>
<dbReference type="GO" id="GO:0030246">
    <property type="term" value="F:carbohydrate binding"/>
    <property type="evidence" value="ECO:0007669"/>
    <property type="project" value="InterPro"/>
</dbReference>
<dbReference type="GO" id="GO:0005975">
    <property type="term" value="P:carbohydrate metabolic process"/>
    <property type="evidence" value="ECO:0007669"/>
    <property type="project" value="InterPro"/>
</dbReference>
<dbReference type="InterPro" id="IPR012341">
    <property type="entry name" value="6hp_glycosidase-like_sf"/>
</dbReference>
<evidence type="ECO:0000313" key="7">
    <source>
        <dbReference type="Proteomes" id="UP000239340"/>
    </source>
</evidence>
<dbReference type="GO" id="GO:0016757">
    <property type="term" value="F:glycosyltransferase activity"/>
    <property type="evidence" value="ECO:0007669"/>
    <property type="project" value="UniProtKB-KW"/>
</dbReference>
<dbReference type="PANTHER" id="PTHR37469:SF2">
    <property type="entry name" value="CELLOBIONIC ACID PHOSPHORYLASE"/>
    <property type="match status" value="1"/>
</dbReference>
<feature type="region of interest" description="Disordered" evidence="3">
    <location>
        <begin position="218"/>
        <end position="237"/>
    </location>
</feature>
<organism evidence="6 7">
    <name type="scientific">Rhizobium fredii</name>
    <name type="common">Sinorhizobium fredii</name>
    <dbReference type="NCBI Taxonomy" id="380"/>
    <lineage>
        <taxon>Bacteria</taxon>
        <taxon>Pseudomonadati</taxon>
        <taxon>Pseudomonadota</taxon>
        <taxon>Alphaproteobacteria</taxon>
        <taxon>Hyphomicrobiales</taxon>
        <taxon>Rhizobiaceae</taxon>
        <taxon>Sinorhizobium/Ensifer group</taxon>
        <taxon>Sinorhizobium</taxon>
    </lineage>
</organism>
<dbReference type="Pfam" id="PF06165">
    <property type="entry name" value="GH94_b-supersand"/>
    <property type="match status" value="2"/>
</dbReference>
<dbReference type="SMART" id="SM01068">
    <property type="entry name" value="CBM_X"/>
    <property type="match status" value="2"/>
</dbReference>
<dbReference type="InterPro" id="IPR037824">
    <property type="entry name" value="GH94N_2_NdvB"/>
</dbReference>
<dbReference type="Gene3D" id="2.60.420.10">
    <property type="entry name" value="Maltose phosphorylase, domain 3"/>
    <property type="match status" value="1"/>
</dbReference>
<dbReference type="CDD" id="cd11756">
    <property type="entry name" value="GH94N_ChvB_NdvB_1_like"/>
    <property type="match status" value="1"/>
</dbReference>
<name>A0A2L0H5R0_RHIFR</name>
<dbReference type="PANTHER" id="PTHR37469">
    <property type="entry name" value="CELLOBIONIC ACID PHOSPHORYLASE-RELATED"/>
    <property type="match status" value="1"/>
</dbReference>
<dbReference type="Gene3D" id="1.50.10.10">
    <property type="match status" value="1"/>
</dbReference>
<dbReference type="InterPro" id="IPR010383">
    <property type="entry name" value="Glyco_hydrolase_94_b-supersand"/>
</dbReference>
<proteinExistence type="predicted"/>
<dbReference type="InterPro" id="IPR052047">
    <property type="entry name" value="GH94_Enzymes"/>
</dbReference>
<reference evidence="6 7" key="1">
    <citation type="submission" date="2017-10" db="EMBL/GenBank/DDBJ databases">
        <title>Analysis of the genome sequences of Rhizobium populations associated to common bean (phaseolus vulgaris).</title>
        <authorList>
            <person name="Bustos P."/>
            <person name="Santamaria R.I."/>
            <person name="Miranda-Sanchez F."/>
            <person name="Perez-Carrascal O."/>
            <person name="Juarez S."/>
            <person name="Lozano L."/>
            <person name="Martinez-Flores I."/>
            <person name="Vinuesa P."/>
            <person name="Martinez-Romero E."/>
            <person name="Cevallos M.A."/>
            <person name="Romero D."/>
            <person name="Davila G."/>
            <person name="Gonzalez V."/>
        </authorList>
    </citation>
    <scope>NUCLEOTIDE SEQUENCE [LARGE SCALE GENOMIC DNA]</scope>
    <source>
        <strain evidence="6 7">NXT3</strain>
    </source>
</reference>
<dbReference type="InterPro" id="IPR011013">
    <property type="entry name" value="Gal_mutarotase_sf_dom"/>
</dbReference>
<evidence type="ECO:0000256" key="3">
    <source>
        <dbReference type="SAM" id="MobiDB-lite"/>
    </source>
</evidence>
<dbReference type="SUPFAM" id="SSF74650">
    <property type="entry name" value="Galactose mutarotase-like"/>
    <property type="match status" value="2"/>
</dbReference>